<protein>
    <submittedName>
        <fullName evidence="9">Site-specific tyrosine recombinase XerC</fullName>
    </submittedName>
</protein>
<dbReference type="GO" id="GO:0015074">
    <property type="term" value="P:DNA integration"/>
    <property type="evidence" value="ECO:0007669"/>
    <property type="project" value="UniProtKB-KW"/>
</dbReference>
<dbReference type="GO" id="GO:0006310">
    <property type="term" value="P:DNA recombination"/>
    <property type="evidence" value="ECO:0007669"/>
    <property type="project" value="UniProtKB-KW"/>
</dbReference>
<dbReference type="InterPro" id="IPR050090">
    <property type="entry name" value="Tyrosine_recombinase_XerCD"/>
</dbReference>
<feature type="domain" description="Core-binding (CB)" evidence="8">
    <location>
        <begin position="100"/>
        <end position="187"/>
    </location>
</feature>
<keyword evidence="5" id="KW-0233">DNA recombination</keyword>
<dbReference type="Proteomes" id="UP000366766">
    <property type="component" value="Unassembled WGS sequence"/>
</dbReference>
<sequence length="434" mass="49938">MSRFEELDKLVKDGMMDKEAADDIKEKIMKKALEEKNIIMPTITEHMRKGKLQYTCMIPASKSRNGKRHQITGKTREECEKKWAAEMYDIEENGKETAPETISDLMIEWMRKKKDVKKQTLSGYHSHFENHIKNAPFADMKIKDIRLQDCKDMIAYLIEKKDGTAGMGYNTVRHIKSEISMALDYAVANEYINANYMSTVKINQGLCDTTRARKSKAWTDEELQELCSAALISWEQKQMYRHSATLMAMIFTGCRAGEFCALEWSDFDEKRRTLTINKTLTSYRDYEADKHIQTLSTPKTPDSVRVLELTDEAVFWLKEVKRRQIERNIKTTHIVSSSSGHYANQRDLNVRFEVFCKANGLEYSPTHTARRTYASVLYDGGVPVSEIARDLGHKKITTTMNSYYKPRTSRTLTSQKNAVFVTAVTAGTKTLKTL</sequence>
<organism evidence="9 10">
    <name type="scientific">Blautia wexlerae</name>
    <dbReference type="NCBI Taxonomy" id="418240"/>
    <lineage>
        <taxon>Bacteria</taxon>
        <taxon>Bacillati</taxon>
        <taxon>Bacillota</taxon>
        <taxon>Clostridia</taxon>
        <taxon>Lachnospirales</taxon>
        <taxon>Lachnospiraceae</taxon>
        <taxon>Blautia</taxon>
    </lineage>
</organism>
<dbReference type="EMBL" id="CABHOF010000028">
    <property type="protein sequence ID" value="VUX63580.1"/>
    <property type="molecule type" value="Genomic_DNA"/>
</dbReference>
<gene>
    <name evidence="9" type="ORF">BWLFYP14_01015</name>
</gene>
<evidence type="ECO:0000256" key="6">
    <source>
        <dbReference type="PROSITE-ProRule" id="PRU01248"/>
    </source>
</evidence>
<accession>A0A564WPE8</accession>
<evidence type="ECO:0000259" key="7">
    <source>
        <dbReference type="PROSITE" id="PS51898"/>
    </source>
</evidence>
<dbReference type="PROSITE" id="PS51898">
    <property type="entry name" value="TYR_RECOMBINASE"/>
    <property type="match status" value="1"/>
</dbReference>
<name>A0A564WPE8_9FIRM</name>
<evidence type="ECO:0000256" key="3">
    <source>
        <dbReference type="ARBA" id="ARBA00022908"/>
    </source>
</evidence>
<dbReference type="InterPro" id="IPR010998">
    <property type="entry name" value="Integrase_recombinase_N"/>
</dbReference>
<reference evidence="9 10" key="1">
    <citation type="submission" date="2019-07" db="EMBL/GenBank/DDBJ databases">
        <authorList>
            <person name="Chang H.-W."/>
            <person name="Raman A."/>
            <person name="Venkatesh S."/>
            <person name="Gehrig J."/>
        </authorList>
    </citation>
    <scope>NUCLEOTIDE SEQUENCE [LARGE SCALE GENOMIC DNA]</scope>
    <source>
        <strain evidence="9">Blautia_wexlerae_LFYP_14</strain>
    </source>
</reference>
<dbReference type="CDD" id="cd01189">
    <property type="entry name" value="INT_ICEBs1_C_like"/>
    <property type="match status" value="1"/>
</dbReference>
<dbReference type="InterPro" id="IPR002104">
    <property type="entry name" value="Integrase_catalytic"/>
</dbReference>
<comment type="similarity">
    <text evidence="2">Belongs to the 'phage' integrase family.</text>
</comment>
<dbReference type="InterPro" id="IPR011010">
    <property type="entry name" value="DNA_brk_join_enz"/>
</dbReference>
<keyword evidence="3" id="KW-0229">DNA integration</keyword>
<dbReference type="InterPro" id="IPR044068">
    <property type="entry name" value="CB"/>
</dbReference>
<dbReference type="GO" id="GO:0003677">
    <property type="term" value="F:DNA binding"/>
    <property type="evidence" value="ECO:0007669"/>
    <property type="project" value="UniProtKB-UniRule"/>
</dbReference>
<dbReference type="Gene3D" id="1.10.443.10">
    <property type="entry name" value="Intergrase catalytic core"/>
    <property type="match status" value="1"/>
</dbReference>
<dbReference type="Pfam" id="PF00589">
    <property type="entry name" value="Phage_integrase"/>
    <property type="match status" value="1"/>
</dbReference>
<dbReference type="PANTHER" id="PTHR30349:SF64">
    <property type="entry name" value="PROPHAGE INTEGRASE INTD-RELATED"/>
    <property type="match status" value="1"/>
</dbReference>
<dbReference type="PROSITE" id="PS51900">
    <property type="entry name" value="CB"/>
    <property type="match status" value="1"/>
</dbReference>
<dbReference type="PANTHER" id="PTHR30349">
    <property type="entry name" value="PHAGE INTEGRASE-RELATED"/>
    <property type="match status" value="1"/>
</dbReference>
<evidence type="ECO:0000256" key="4">
    <source>
        <dbReference type="ARBA" id="ARBA00023125"/>
    </source>
</evidence>
<dbReference type="Gene3D" id="1.10.150.130">
    <property type="match status" value="1"/>
</dbReference>
<evidence type="ECO:0000256" key="2">
    <source>
        <dbReference type="ARBA" id="ARBA00008857"/>
    </source>
</evidence>
<evidence type="ECO:0000256" key="5">
    <source>
        <dbReference type="ARBA" id="ARBA00023172"/>
    </source>
</evidence>
<dbReference type="InterPro" id="IPR004107">
    <property type="entry name" value="Integrase_SAM-like_N"/>
</dbReference>
<keyword evidence="10" id="KW-1185">Reference proteome</keyword>
<evidence type="ECO:0000259" key="8">
    <source>
        <dbReference type="PROSITE" id="PS51900"/>
    </source>
</evidence>
<evidence type="ECO:0000313" key="9">
    <source>
        <dbReference type="EMBL" id="VUX63580.1"/>
    </source>
</evidence>
<proteinExistence type="inferred from homology"/>
<dbReference type="InterPro" id="IPR013762">
    <property type="entry name" value="Integrase-like_cat_sf"/>
</dbReference>
<dbReference type="RefSeq" id="WP_144136841.1">
    <property type="nucleotide sequence ID" value="NZ_CABHOF010000028.1"/>
</dbReference>
<comment type="function">
    <text evidence="1">Site-specific tyrosine recombinase, which acts by catalyzing the cutting and rejoining of the recombining DNA molecules.</text>
</comment>
<dbReference type="SUPFAM" id="SSF56349">
    <property type="entry name" value="DNA breaking-rejoining enzymes"/>
    <property type="match status" value="1"/>
</dbReference>
<dbReference type="Pfam" id="PF14659">
    <property type="entry name" value="Phage_int_SAM_3"/>
    <property type="match status" value="1"/>
</dbReference>
<dbReference type="AlphaFoldDB" id="A0A564WPE8"/>
<keyword evidence="4 6" id="KW-0238">DNA-binding</keyword>
<feature type="domain" description="Tyr recombinase" evidence="7">
    <location>
        <begin position="213"/>
        <end position="417"/>
    </location>
</feature>
<evidence type="ECO:0000313" key="10">
    <source>
        <dbReference type="Proteomes" id="UP000366766"/>
    </source>
</evidence>
<evidence type="ECO:0000256" key="1">
    <source>
        <dbReference type="ARBA" id="ARBA00003283"/>
    </source>
</evidence>